<name>A0A6G5A519_RHIMP</name>
<protein>
    <submittedName>
        <fullName evidence="1">Uncharacterized protein</fullName>
    </submittedName>
</protein>
<dbReference type="AlphaFoldDB" id="A0A6G5A519"/>
<evidence type="ECO:0000313" key="1">
    <source>
        <dbReference type="EMBL" id="NIE45323.1"/>
    </source>
</evidence>
<reference evidence="1" key="1">
    <citation type="submission" date="2020-03" db="EMBL/GenBank/DDBJ databases">
        <title>A transcriptome and proteome of the tick Rhipicephalus microplus shaped by the genetic composition of its hosts and developmental stage.</title>
        <authorList>
            <person name="Garcia G.R."/>
            <person name="Ribeiro J.M.C."/>
            <person name="Maruyama S.R."/>
            <person name="Gardinasse L.G."/>
            <person name="Nelson K."/>
            <person name="Ferreira B.R."/>
            <person name="Andrade T.G."/>
            <person name="Santos I.K.F.M."/>
        </authorList>
    </citation>
    <scope>NUCLEOTIDE SEQUENCE</scope>
    <source>
        <strain evidence="1">NSGR</strain>
        <tissue evidence="1">Salivary glands</tissue>
    </source>
</reference>
<organism evidence="1">
    <name type="scientific">Rhipicephalus microplus</name>
    <name type="common">Cattle tick</name>
    <name type="synonym">Boophilus microplus</name>
    <dbReference type="NCBI Taxonomy" id="6941"/>
    <lineage>
        <taxon>Eukaryota</taxon>
        <taxon>Metazoa</taxon>
        <taxon>Ecdysozoa</taxon>
        <taxon>Arthropoda</taxon>
        <taxon>Chelicerata</taxon>
        <taxon>Arachnida</taxon>
        <taxon>Acari</taxon>
        <taxon>Parasitiformes</taxon>
        <taxon>Ixodida</taxon>
        <taxon>Ixodoidea</taxon>
        <taxon>Ixodidae</taxon>
        <taxon>Rhipicephalinae</taxon>
        <taxon>Rhipicephalus</taxon>
        <taxon>Boophilus</taxon>
    </lineage>
</organism>
<proteinExistence type="predicted"/>
<accession>A0A6G5A519</accession>
<dbReference type="EMBL" id="GIKN01003050">
    <property type="protein sequence ID" value="NIE45323.1"/>
    <property type="molecule type" value="Transcribed_RNA"/>
</dbReference>
<sequence length="91" mass="10168">MNPILAAFSGAAVIFANFTSQYSHTGLEKTVSCHSCCAKTSKTYQVTTSTMNRWLPTSQQWWQVNVLLCYDDALFNREPFSGGENSCSLFQ</sequence>